<dbReference type="Gene3D" id="2.60.40.10">
    <property type="entry name" value="Immunoglobulins"/>
    <property type="match status" value="2"/>
</dbReference>
<dbReference type="Pfam" id="PF13855">
    <property type="entry name" value="LRR_8"/>
    <property type="match status" value="3"/>
</dbReference>
<comment type="caution">
    <text evidence="9">The sequence shown here is derived from an EMBL/GenBank/DDBJ whole genome shotgun (WGS) entry which is preliminary data.</text>
</comment>
<dbReference type="PANTHER" id="PTHR45712">
    <property type="entry name" value="AGAP008170-PA"/>
    <property type="match status" value="1"/>
</dbReference>
<dbReference type="GO" id="GO:0005615">
    <property type="term" value="C:extracellular space"/>
    <property type="evidence" value="ECO:0007669"/>
    <property type="project" value="TreeGrafter"/>
</dbReference>
<dbReference type="InterPro" id="IPR003598">
    <property type="entry name" value="Ig_sub2"/>
</dbReference>
<dbReference type="InterPro" id="IPR003599">
    <property type="entry name" value="Ig_sub"/>
</dbReference>
<dbReference type="AlphaFoldDB" id="A0AAV2H1P0"/>
<feature type="compositionally biased region" description="Low complexity" evidence="5">
    <location>
        <begin position="431"/>
        <end position="443"/>
    </location>
</feature>
<dbReference type="SMART" id="SM00369">
    <property type="entry name" value="LRR_TYP"/>
    <property type="match status" value="9"/>
</dbReference>
<dbReference type="InterPro" id="IPR001611">
    <property type="entry name" value="Leu-rich_rpt"/>
</dbReference>
<keyword evidence="4" id="KW-1015">Disulfide bond</keyword>
<dbReference type="InterPro" id="IPR003591">
    <property type="entry name" value="Leu-rich_rpt_typical-subtyp"/>
</dbReference>
<evidence type="ECO:0000256" key="5">
    <source>
        <dbReference type="SAM" id="MobiDB-lite"/>
    </source>
</evidence>
<keyword evidence="6" id="KW-0472">Membrane</keyword>
<dbReference type="SUPFAM" id="SSF52058">
    <property type="entry name" value="L domain-like"/>
    <property type="match status" value="1"/>
</dbReference>
<evidence type="ECO:0000313" key="9">
    <source>
        <dbReference type="EMBL" id="CAL1527043.1"/>
    </source>
</evidence>
<dbReference type="Gene3D" id="3.80.10.10">
    <property type="entry name" value="Ribonuclease Inhibitor"/>
    <property type="match status" value="3"/>
</dbReference>
<proteinExistence type="predicted"/>
<evidence type="ECO:0000313" key="10">
    <source>
        <dbReference type="Proteomes" id="UP001497497"/>
    </source>
</evidence>
<organism evidence="9 10">
    <name type="scientific">Lymnaea stagnalis</name>
    <name type="common">Great pond snail</name>
    <name type="synonym">Helix stagnalis</name>
    <dbReference type="NCBI Taxonomy" id="6523"/>
    <lineage>
        <taxon>Eukaryota</taxon>
        <taxon>Metazoa</taxon>
        <taxon>Spiralia</taxon>
        <taxon>Lophotrochozoa</taxon>
        <taxon>Mollusca</taxon>
        <taxon>Gastropoda</taxon>
        <taxon>Heterobranchia</taxon>
        <taxon>Euthyneura</taxon>
        <taxon>Panpulmonata</taxon>
        <taxon>Hygrophila</taxon>
        <taxon>Lymnaeoidea</taxon>
        <taxon>Lymnaeidae</taxon>
        <taxon>Lymnaea</taxon>
    </lineage>
</organism>
<feature type="transmembrane region" description="Helical" evidence="6">
    <location>
        <begin position="715"/>
        <end position="735"/>
    </location>
</feature>
<evidence type="ECO:0000256" key="1">
    <source>
        <dbReference type="ARBA" id="ARBA00022614"/>
    </source>
</evidence>
<evidence type="ECO:0000256" key="3">
    <source>
        <dbReference type="ARBA" id="ARBA00022737"/>
    </source>
</evidence>
<name>A0AAV2H1P0_LYMST</name>
<feature type="compositionally biased region" description="Polar residues" evidence="5">
    <location>
        <begin position="765"/>
        <end position="783"/>
    </location>
</feature>
<dbReference type="InterPro" id="IPR036116">
    <property type="entry name" value="FN3_sf"/>
</dbReference>
<dbReference type="InterPro" id="IPR013783">
    <property type="entry name" value="Ig-like_fold"/>
</dbReference>
<keyword evidence="6" id="KW-1133">Transmembrane helix</keyword>
<dbReference type="InterPro" id="IPR013098">
    <property type="entry name" value="Ig_I-set"/>
</dbReference>
<accession>A0AAV2H1P0</accession>
<dbReference type="InterPro" id="IPR050333">
    <property type="entry name" value="SLRP"/>
</dbReference>
<feature type="signal peptide" evidence="7">
    <location>
        <begin position="1"/>
        <end position="19"/>
    </location>
</feature>
<evidence type="ECO:0000256" key="2">
    <source>
        <dbReference type="ARBA" id="ARBA00022729"/>
    </source>
</evidence>
<dbReference type="InterPro" id="IPR007110">
    <property type="entry name" value="Ig-like_dom"/>
</dbReference>
<evidence type="ECO:0000256" key="7">
    <source>
        <dbReference type="SAM" id="SignalP"/>
    </source>
</evidence>
<keyword evidence="1" id="KW-0433">Leucine-rich repeat</keyword>
<evidence type="ECO:0000256" key="4">
    <source>
        <dbReference type="ARBA" id="ARBA00023157"/>
    </source>
</evidence>
<feature type="domain" description="Ig-like" evidence="8">
    <location>
        <begin position="495"/>
        <end position="592"/>
    </location>
</feature>
<keyword evidence="6" id="KW-0812">Transmembrane</keyword>
<reference evidence="9 10" key="1">
    <citation type="submission" date="2024-04" db="EMBL/GenBank/DDBJ databases">
        <authorList>
            <consortium name="Genoscope - CEA"/>
            <person name="William W."/>
        </authorList>
    </citation>
    <scope>NUCLEOTIDE SEQUENCE [LARGE SCALE GENOMIC DNA]</scope>
</reference>
<sequence length="783" mass="86968">MTPPLACLVLVVMAGASRTVSPPPVWPFNSDAGLVDDEGSVRSNQDGEEIGGYAVHVCPKLCVCYERAYLRTNIAKQLTTVNCSDRGLLDFPGELPNKTEVFDLSHNKLQNMSSLPYLPELRVLDLSNNWIRQLDNHWLFEHVSKLRILSLADNALTVLQHGTFSGLSDLRELDMSRNIIKRLELHSFSGLTNLEVLRLDRNQLYQVKREWFLPLTSLQSLYMSNNFVSTLDKDMFDKLGRLQQLDLSLNALQEVKDGSFTGLVRLKMLNLTGNSNLREVPSAALKSLTALNILLLDGISVQRLQPFCVTSLAVVEMSLSYLPKLRVVEQSAFHNLSNLMTLQLHDNPRLIYLHPSAFSSLPHLRHLLLHNNGLVAVPGQIMTSLPSLTDLHLHHNPFHCDCNIYWLRKELSFEYHFNYKSNNLTGQKPQSTPTSSITSDTSTLPYTTFAPPTSTSITGPFISEPDRVSCFFPAGSSSMSLVQLPMQYFSETCPPTAIALFSALVNVSVGEELWLECQGLGVPVPLVSWVLPDGRELNASSTMSEQDTDTVKVIGDTLLHIQSVTTSDGGTYGCHVVNSLGQDFRTTLVRVQNKPLTLSDVKVGNDYITVAWKGSIPRIQMSEFQLRYKEVALDTNKDMTNQEDGPKSQSRGFDVINLHGSIHKCTITGLKPLTTYEVCLMYKQIHRVQCNNYTTSQDVQVMKADGIVRISKTQLGVGLAAALGVVLLAVVTLLVRKVRHRKDYKDPLADEEKASIPLEAMAPTAPSTPLTSSRTALLTHSQI</sequence>
<dbReference type="EMBL" id="CAXITT010000011">
    <property type="protein sequence ID" value="CAL1527043.1"/>
    <property type="molecule type" value="Genomic_DNA"/>
</dbReference>
<evidence type="ECO:0000256" key="6">
    <source>
        <dbReference type="SAM" id="Phobius"/>
    </source>
</evidence>
<dbReference type="SMART" id="SM00408">
    <property type="entry name" value="IGc2"/>
    <property type="match status" value="1"/>
</dbReference>
<feature type="region of interest" description="Disordered" evidence="5">
    <location>
        <begin position="755"/>
        <end position="783"/>
    </location>
</feature>
<dbReference type="PANTHER" id="PTHR45712:SF22">
    <property type="entry name" value="INSULIN-LIKE GROWTH FACTOR-BINDING PROTEIN COMPLEX ACID LABILE SUBUNIT"/>
    <property type="match status" value="1"/>
</dbReference>
<dbReference type="PROSITE" id="PS51450">
    <property type="entry name" value="LRR"/>
    <property type="match status" value="2"/>
</dbReference>
<evidence type="ECO:0000259" key="8">
    <source>
        <dbReference type="PROSITE" id="PS50835"/>
    </source>
</evidence>
<dbReference type="SUPFAM" id="SSF48726">
    <property type="entry name" value="Immunoglobulin"/>
    <property type="match status" value="1"/>
</dbReference>
<keyword evidence="10" id="KW-1185">Reference proteome</keyword>
<keyword evidence="2 7" id="KW-0732">Signal</keyword>
<feature type="chain" id="PRO_5043584470" description="Ig-like domain-containing protein" evidence="7">
    <location>
        <begin position="20"/>
        <end position="783"/>
    </location>
</feature>
<protein>
    <recommendedName>
        <fullName evidence="8">Ig-like domain-containing protein</fullName>
    </recommendedName>
</protein>
<dbReference type="InterPro" id="IPR032675">
    <property type="entry name" value="LRR_dom_sf"/>
</dbReference>
<dbReference type="InterPro" id="IPR036179">
    <property type="entry name" value="Ig-like_dom_sf"/>
</dbReference>
<dbReference type="PROSITE" id="PS50835">
    <property type="entry name" value="IG_LIKE"/>
    <property type="match status" value="1"/>
</dbReference>
<dbReference type="SMART" id="SM00409">
    <property type="entry name" value="IG"/>
    <property type="match status" value="1"/>
</dbReference>
<keyword evidence="3" id="KW-0677">Repeat</keyword>
<dbReference type="SUPFAM" id="SSF49265">
    <property type="entry name" value="Fibronectin type III"/>
    <property type="match status" value="1"/>
</dbReference>
<feature type="region of interest" description="Disordered" evidence="5">
    <location>
        <begin position="424"/>
        <end position="444"/>
    </location>
</feature>
<gene>
    <name evidence="9" type="ORF">GSLYS_00001220001</name>
</gene>
<dbReference type="Pfam" id="PF07679">
    <property type="entry name" value="I-set"/>
    <property type="match status" value="1"/>
</dbReference>
<dbReference type="Proteomes" id="UP001497497">
    <property type="component" value="Unassembled WGS sequence"/>
</dbReference>
<dbReference type="FunFam" id="3.80.10.10:FF:001164">
    <property type="entry name" value="GH01279p"/>
    <property type="match status" value="1"/>
</dbReference>